<evidence type="ECO:0000313" key="1">
    <source>
        <dbReference type="EMBL" id="GAA5512150.1"/>
    </source>
</evidence>
<keyword evidence="2" id="KW-1185">Reference proteome</keyword>
<dbReference type="RefSeq" id="WP_345461404.1">
    <property type="nucleotide sequence ID" value="NZ_BAABRP010000001.1"/>
</dbReference>
<proteinExistence type="predicted"/>
<comment type="caution">
    <text evidence="1">The sequence shown here is derived from an EMBL/GenBank/DDBJ whole genome shotgun (WGS) entry which is preliminary data.</text>
</comment>
<dbReference type="EMBL" id="BAABRP010000001">
    <property type="protein sequence ID" value="GAA5512150.1"/>
    <property type="molecule type" value="Genomic_DNA"/>
</dbReference>
<dbReference type="Proteomes" id="UP001401887">
    <property type="component" value="Unassembled WGS sequence"/>
</dbReference>
<protein>
    <submittedName>
        <fullName evidence="1">Uncharacterized protein</fullName>
    </submittedName>
</protein>
<accession>A0ABP9W6Q0</accession>
<reference evidence="1 2" key="1">
    <citation type="submission" date="2024-02" db="EMBL/GenBank/DDBJ databases">
        <title>Deinococcus carri NBRC 110142.</title>
        <authorList>
            <person name="Ichikawa N."/>
            <person name="Katano-Makiyama Y."/>
            <person name="Hidaka K."/>
        </authorList>
    </citation>
    <scope>NUCLEOTIDE SEQUENCE [LARGE SCALE GENOMIC DNA]</scope>
    <source>
        <strain evidence="1 2">NBRC 110142</strain>
    </source>
</reference>
<sequence length="189" mass="20932">MFDPRLIRNLRRFSSQVEAAAYLDLVAGLLTGLELAGDDLRFHFNPTSNGKYFLPLTINNRYIVMKGRDVEGGPTWWLIHPGPPFILDMEADEILASLPFAHKRHDAPEAAPMLAQYRAAFVRQNLGELLPRVLALAARDLASCRVTPCRASHSPLAYALALDDAARGEVLPGIAFTGFAHRTGRGERR</sequence>
<organism evidence="1 2">
    <name type="scientific">Deinococcus carri</name>
    <dbReference type="NCBI Taxonomy" id="1211323"/>
    <lineage>
        <taxon>Bacteria</taxon>
        <taxon>Thermotogati</taxon>
        <taxon>Deinococcota</taxon>
        <taxon>Deinococci</taxon>
        <taxon>Deinococcales</taxon>
        <taxon>Deinococcaceae</taxon>
        <taxon>Deinococcus</taxon>
    </lineage>
</organism>
<name>A0ABP9W6Q0_9DEIO</name>
<gene>
    <name evidence="1" type="ORF">Dcar01_00864</name>
</gene>
<evidence type="ECO:0000313" key="2">
    <source>
        <dbReference type="Proteomes" id="UP001401887"/>
    </source>
</evidence>